<evidence type="ECO:0000313" key="2">
    <source>
        <dbReference type="EMBL" id="CUX61112.1"/>
    </source>
</evidence>
<name>A0A1S7S1N0_9HYPH</name>
<proteinExistence type="predicted"/>
<sequence length="70" mass="7180">MASPVATAGPTTVAAAITTTVSVLGKSSISEADGISCHRGNGEDKTKACGSDHRADVHEQVLHKIGHRRS</sequence>
<dbReference type="Proteomes" id="UP000191987">
    <property type="component" value="Unassembled WGS sequence"/>
</dbReference>
<evidence type="ECO:0000313" key="3">
    <source>
        <dbReference type="Proteomes" id="UP000191987"/>
    </source>
</evidence>
<dbReference type="AlphaFoldDB" id="A0A1S7S1N0"/>
<dbReference type="EMBL" id="FBWG01000049">
    <property type="protein sequence ID" value="CUX61112.1"/>
    <property type="molecule type" value="Genomic_DNA"/>
</dbReference>
<protein>
    <submittedName>
        <fullName evidence="2">Uncharacterized protein</fullName>
    </submittedName>
</protein>
<feature type="compositionally biased region" description="Basic and acidic residues" evidence="1">
    <location>
        <begin position="40"/>
        <end position="53"/>
    </location>
</feature>
<evidence type="ECO:0000256" key="1">
    <source>
        <dbReference type="SAM" id="MobiDB-lite"/>
    </source>
</evidence>
<feature type="region of interest" description="Disordered" evidence="1">
    <location>
        <begin position="32"/>
        <end position="53"/>
    </location>
</feature>
<organism evidence="2 3">
    <name type="scientific">Agrobacterium deltaense Zutra 3/1</name>
    <dbReference type="NCBI Taxonomy" id="1183427"/>
    <lineage>
        <taxon>Bacteria</taxon>
        <taxon>Pseudomonadati</taxon>
        <taxon>Pseudomonadota</taxon>
        <taxon>Alphaproteobacteria</taxon>
        <taxon>Hyphomicrobiales</taxon>
        <taxon>Rhizobiaceae</taxon>
        <taxon>Rhizobium/Agrobacterium group</taxon>
        <taxon>Agrobacterium</taxon>
    </lineage>
</organism>
<accession>A0A1S7S1N0</accession>
<reference evidence="2 3" key="1">
    <citation type="submission" date="2016-01" db="EMBL/GenBank/DDBJ databases">
        <authorList>
            <person name="Oliw E.H."/>
        </authorList>
    </citation>
    <scope>NUCLEOTIDE SEQUENCE [LARGE SCALE GENOMIC DNA]</scope>
    <source>
        <strain evidence="2 3">Zutra 3-1</strain>
    </source>
</reference>
<gene>
    <name evidence="2" type="ORF">AGR7C_pAt0006</name>
</gene>